<evidence type="ECO:0000313" key="2">
    <source>
        <dbReference type="EMBL" id="MBC5630786.1"/>
    </source>
</evidence>
<dbReference type="Proteomes" id="UP000596929">
    <property type="component" value="Unassembled WGS sequence"/>
</dbReference>
<sequence length="74" mass="8603">MKCPYCNEEMQTGAIHFDGIYQPKWIPNKKNTLSILYPFVNGIKLVDDLLDSKIECYLCTNCKKLIIDLPEQSY</sequence>
<proteinExistence type="predicted"/>
<protein>
    <recommendedName>
        <fullName evidence="1">DUF6487 domain-containing protein</fullName>
    </recommendedName>
</protein>
<reference evidence="2 3" key="1">
    <citation type="submission" date="2020-08" db="EMBL/GenBank/DDBJ databases">
        <title>Genome public.</title>
        <authorList>
            <person name="Liu C."/>
            <person name="Sun Q."/>
        </authorList>
    </citation>
    <scope>NUCLEOTIDE SEQUENCE [LARGE SCALE GENOMIC DNA]</scope>
    <source>
        <strain evidence="2 3">NSJ-6</strain>
    </source>
</reference>
<dbReference type="EMBL" id="JACOOO010000044">
    <property type="protein sequence ID" value="MBC5630786.1"/>
    <property type="molecule type" value="Genomic_DNA"/>
</dbReference>
<gene>
    <name evidence="2" type="ORF">H8S20_18185</name>
</gene>
<evidence type="ECO:0000259" key="1">
    <source>
        <dbReference type="Pfam" id="PF20097"/>
    </source>
</evidence>
<feature type="domain" description="DUF6487" evidence="1">
    <location>
        <begin position="3"/>
        <end position="71"/>
    </location>
</feature>
<accession>A0ABR7DHB9</accession>
<dbReference type="RefSeq" id="WP_186861017.1">
    <property type="nucleotide sequence ID" value="NZ_JACOOO010000044.1"/>
</dbReference>
<dbReference type="InterPro" id="IPR045504">
    <property type="entry name" value="DUF6487"/>
</dbReference>
<keyword evidence="3" id="KW-1185">Reference proteome</keyword>
<organism evidence="2 3">
    <name type="scientific">Clostridium hominis</name>
    <dbReference type="NCBI Taxonomy" id="2763036"/>
    <lineage>
        <taxon>Bacteria</taxon>
        <taxon>Bacillati</taxon>
        <taxon>Bacillota</taxon>
        <taxon>Clostridia</taxon>
        <taxon>Eubacteriales</taxon>
        <taxon>Clostridiaceae</taxon>
        <taxon>Clostridium</taxon>
    </lineage>
</organism>
<evidence type="ECO:0000313" key="3">
    <source>
        <dbReference type="Proteomes" id="UP000596929"/>
    </source>
</evidence>
<dbReference type="Pfam" id="PF20097">
    <property type="entry name" value="DUF6487"/>
    <property type="match status" value="1"/>
</dbReference>
<comment type="caution">
    <text evidence="2">The sequence shown here is derived from an EMBL/GenBank/DDBJ whole genome shotgun (WGS) entry which is preliminary data.</text>
</comment>
<name>A0ABR7DHB9_9CLOT</name>